<sequence length="205" mass="21970">MSASALANPDRPLPSSAMIASLDELSRQMSVLTNSSTSSLDAASRRVKQLTQEAEKLAEARKAAKAAADARREASESDLDIVSTDPQGGGSSGGSGERDAKINALYGALPTIENLGPLLPAVLDRLRSLRSIHADAARAVESLAKVERRQEEMGGEIERWREAMEKVELVVGESEGRVNANMETVEGWVRALEEKCRTVGQKEVA</sequence>
<evidence type="ECO:0000313" key="5">
    <source>
        <dbReference type="Proteomes" id="UP001447188"/>
    </source>
</evidence>
<keyword evidence="2" id="KW-0963">Cytoplasm</keyword>
<dbReference type="PANTHER" id="PTHR15346">
    <property type="entry name" value="DYNACTIN SUBUNIT"/>
    <property type="match status" value="1"/>
</dbReference>
<evidence type="ECO:0000256" key="3">
    <source>
        <dbReference type="SAM" id="MobiDB-lite"/>
    </source>
</evidence>
<feature type="region of interest" description="Disordered" evidence="3">
    <location>
        <begin position="62"/>
        <end position="97"/>
    </location>
</feature>
<dbReference type="Proteomes" id="UP001447188">
    <property type="component" value="Unassembled WGS sequence"/>
</dbReference>
<gene>
    <name evidence="4" type="ORF">Q9L58_009417</name>
</gene>
<evidence type="ECO:0000256" key="1">
    <source>
        <dbReference type="ARBA" id="ARBA00004496"/>
    </source>
</evidence>
<comment type="subcellular location">
    <subcellularLocation>
        <location evidence="1">Cytoplasm</location>
    </subcellularLocation>
</comment>
<organism evidence="4 5">
    <name type="scientific">Discina gigas</name>
    <dbReference type="NCBI Taxonomy" id="1032678"/>
    <lineage>
        <taxon>Eukaryota</taxon>
        <taxon>Fungi</taxon>
        <taxon>Dikarya</taxon>
        <taxon>Ascomycota</taxon>
        <taxon>Pezizomycotina</taxon>
        <taxon>Pezizomycetes</taxon>
        <taxon>Pezizales</taxon>
        <taxon>Discinaceae</taxon>
        <taxon>Discina</taxon>
    </lineage>
</organism>
<reference evidence="4 5" key="1">
    <citation type="submission" date="2024-02" db="EMBL/GenBank/DDBJ databases">
        <title>Discinaceae phylogenomics.</title>
        <authorList>
            <person name="Dirks A.C."/>
            <person name="James T.Y."/>
        </authorList>
    </citation>
    <scope>NUCLEOTIDE SEQUENCE [LARGE SCALE GENOMIC DNA]</scope>
    <source>
        <strain evidence="4 5">ACD0624</strain>
    </source>
</reference>
<comment type="caution">
    <text evidence="4">The sequence shown here is derived from an EMBL/GenBank/DDBJ whole genome shotgun (WGS) entry which is preliminary data.</text>
</comment>
<evidence type="ECO:0000313" key="4">
    <source>
        <dbReference type="EMBL" id="KAL0631703.1"/>
    </source>
</evidence>
<name>A0ABR3G7A6_9PEZI</name>
<dbReference type="InterPro" id="IPR028133">
    <property type="entry name" value="Dynamitin"/>
</dbReference>
<keyword evidence="5" id="KW-1185">Reference proteome</keyword>
<evidence type="ECO:0000256" key="2">
    <source>
        <dbReference type="ARBA" id="ARBA00022490"/>
    </source>
</evidence>
<dbReference type="EMBL" id="JBBBZM010000219">
    <property type="protein sequence ID" value="KAL0631703.1"/>
    <property type="molecule type" value="Genomic_DNA"/>
</dbReference>
<dbReference type="Pfam" id="PF04912">
    <property type="entry name" value="Dynamitin"/>
    <property type="match status" value="1"/>
</dbReference>
<feature type="compositionally biased region" description="Basic and acidic residues" evidence="3">
    <location>
        <begin position="62"/>
        <end position="75"/>
    </location>
</feature>
<evidence type="ECO:0008006" key="6">
    <source>
        <dbReference type="Google" id="ProtNLM"/>
    </source>
</evidence>
<protein>
    <recommendedName>
        <fullName evidence="6">Dynactin subunit</fullName>
    </recommendedName>
</protein>
<proteinExistence type="predicted"/>
<accession>A0ABR3G7A6</accession>